<feature type="region of interest" description="Disordered" evidence="1">
    <location>
        <begin position="1"/>
        <end position="20"/>
    </location>
</feature>
<reference evidence="2 3" key="1">
    <citation type="submission" date="2016-11" db="EMBL/GenBank/DDBJ databases">
        <title>Paenibacillus species isolates.</title>
        <authorList>
            <person name="Beno S.M."/>
        </authorList>
    </citation>
    <scope>NUCLEOTIDE SEQUENCE [LARGE SCALE GENOMIC DNA]</scope>
    <source>
        <strain evidence="2 3">FSL F4-0100</strain>
    </source>
</reference>
<sequence length="71" mass="8062">MRVVKDESLTSYNPSLPHRCESSARDAEIIDFGMNQGYPNVGMYNVSAEEPCLPRVYTKKEKQLPRNTSLV</sequence>
<gene>
    <name evidence="2" type="ORF">BK123_31595</name>
</gene>
<name>A0A1R1AQ16_PAELA</name>
<evidence type="ECO:0000313" key="2">
    <source>
        <dbReference type="EMBL" id="OME87637.1"/>
    </source>
</evidence>
<proteinExistence type="predicted"/>
<dbReference type="STRING" id="1401.BK123_31595"/>
<dbReference type="Proteomes" id="UP000187074">
    <property type="component" value="Unassembled WGS sequence"/>
</dbReference>
<dbReference type="AlphaFoldDB" id="A0A1R1AQ16"/>
<evidence type="ECO:0000256" key="1">
    <source>
        <dbReference type="SAM" id="MobiDB-lite"/>
    </source>
</evidence>
<dbReference type="EMBL" id="MRTF01000017">
    <property type="protein sequence ID" value="OME87637.1"/>
    <property type="molecule type" value="Genomic_DNA"/>
</dbReference>
<accession>A0A1R1AQ16</accession>
<evidence type="ECO:0000313" key="3">
    <source>
        <dbReference type="Proteomes" id="UP000187074"/>
    </source>
</evidence>
<protein>
    <submittedName>
        <fullName evidence="2">Uncharacterized protein</fullName>
    </submittedName>
</protein>
<comment type="caution">
    <text evidence="2">The sequence shown here is derived from an EMBL/GenBank/DDBJ whole genome shotgun (WGS) entry which is preliminary data.</text>
</comment>
<organism evidence="2 3">
    <name type="scientific">Paenibacillus lautus</name>
    <name type="common">Bacillus lautus</name>
    <dbReference type="NCBI Taxonomy" id="1401"/>
    <lineage>
        <taxon>Bacteria</taxon>
        <taxon>Bacillati</taxon>
        <taxon>Bacillota</taxon>
        <taxon>Bacilli</taxon>
        <taxon>Bacillales</taxon>
        <taxon>Paenibacillaceae</taxon>
        <taxon>Paenibacillus</taxon>
    </lineage>
</organism>